<dbReference type="Proteomes" id="UP001178507">
    <property type="component" value="Unassembled WGS sequence"/>
</dbReference>
<feature type="compositionally biased region" description="Basic residues" evidence="1">
    <location>
        <begin position="393"/>
        <end position="404"/>
    </location>
</feature>
<accession>A0AA36I5A8</accession>
<feature type="region of interest" description="Disordered" evidence="1">
    <location>
        <begin position="385"/>
        <end position="433"/>
    </location>
</feature>
<protein>
    <submittedName>
        <fullName evidence="2">Uncharacterized protein</fullName>
    </submittedName>
</protein>
<evidence type="ECO:0000313" key="2">
    <source>
        <dbReference type="EMBL" id="CAJ1380977.1"/>
    </source>
</evidence>
<keyword evidence="3" id="KW-1185">Reference proteome</keyword>
<reference evidence="2" key="1">
    <citation type="submission" date="2023-08" db="EMBL/GenBank/DDBJ databases">
        <authorList>
            <person name="Chen Y."/>
            <person name="Shah S."/>
            <person name="Dougan E. K."/>
            <person name="Thang M."/>
            <person name="Chan C."/>
        </authorList>
    </citation>
    <scope>NUCLEOTIDE SEQUENCE</scope>
</reference>
<dbReference type="EMBL" id="CAUJNA010000768">
    <property type="protein sequence ID" value="CAJ1380977.1"/>
    <property type="molecule type" value="Genomic_DNA"/>
</dbReference>
<sequence length="482" mass="53428">MGLSVASLGCACVVKQAMDEMFVEQLAMPFDWLVSRVEGLLYFFRHGFRDFLHYDDSQVVGEHGYTSFRSAYHAFPHHDMSCLKSQDAFARRCERLLELVRSSAEPQARPLLLVRVCARSEELDQSEELYHLLRLMGGQKLFLLVIITEQPQHLGAVQHVKYSNLIFYVCQPGGADLVDAVRFGMDYVYAAVSFGEHSLDSAKRVARGVSPVPSGSMLRQLMRPHRHWLSRDRRGLSPTSDVEGCFENGPDQFFPGRFHRKGFEASPYYRQVELNGALDLEALRKLDLNAWDLRGETLLFKAARLSTSAAAVAQLLLASADPGCRDLSGRLAVSPCGTDLLRLAREELQPGEALAALAQVPEPWRRHLCGRLGLVTAPELWRPSDGHAGGPLRRQRRGALRKPHGAGCGGAGARGRGGAEAAAGPCGTAGGGDRRQQLRKLLREWHPDKHLARSLELQEQANQIFCFIQKLRDVFLGPDGDG</sequence>
<name>A0AA36I5A8_9DINO</name>
<organism evidence="2 3">
    <name type="scientific">Effrenium voratum</name>
    <dbReference type="NCBI Taxonomy" id="2562239"/>
    <lineage>
        <taxon>Eukaryota</taxon>
        <taxon>Sar</taxon>
        <taxon>Alveolata</taxon>
        <taxon>Dinophyceae</taxon>
        <taxon>Suessiales</taxon>
        <taxon>Symbiodiniaceae</taxon>
        <taxon>Effrenium</taxon>
    </lineage>
</organism>
<gene>
    <name evidence="2" type="ORF">EVOR1521_LOCUS8787</name>
</gene>
<evidence type="ECO:0000256" key="1">
    <source>
        <dbReference type="SAM" id="MobiDB-lite"/>
    </source>
</evidence>
<evidence type="ECO:0000313" key="3">
    <source>
        <dbReference type="Proteomes" id="UP001178507"/>
    </source>
</evidence>
<dbReference type="AlphaFoldDB" id="A0AA36I5A8"/>
<dbReference type="InterPro" id="IPR036869">
    <property type="entry name" value="J_dom_sf"/>
</dbReference>
<dbReference type="Pfam" id="PF08795">
    <property type="entry name" value="DUF1796"/>
    <property type="match status" value="1"/>
</dbReference>
<proteinExistence type="predicted"/>
<comment type="caution">
    <text evidence="2">The sequence shown here is derived from an EMBL/GenBank/DDBJ whole genome shotgun (WGS) entry which is preliminary data.</text>
</comment>
<dbReference type="Gene3D" id="1.10.287.110">
    <property type="entry name" value="DnaJ domain"/>
    <property type="match status" value="1"/>
</dbReference>
<feature type="compositionally biased region" description="Gly residues" evidence="1">
    <location>
        <begin position="406"/>
        <end position="418"/>
    </location>
</feature>
<dbReference type="InterPro" id="IPR014903">
    <property type="entry name" value="DUF1796"/>
</dbReference>